<dbReference type="GO" id="GO:0009055">
    <property type="term" value="F:electron transfer activity"/>
    <property type="evidence" value="ECO:0007669"/>
    <property type="project" value="InterPro"/>
</dbReference>
<dbReference type="SUPFAM" id="SSF81342">
    <property type="entry name" value="Transmembrane di-heme cytochromes"/>
    <property type="match status" value="1"/>
</dbReference>
<feature type="transmembrane region" description="Helical" evidence="7">
    <location>
        <begin position="130"/>
        <end position="152"/>
    </location>
</feature>
<name>A0A1G5MVY4_AFIMA</name>
<evidence type="ECO:0000256" key="3">
    <source>
        <dbReference type="ARBA" id="ARBA00022692"/>
    </source>
</evidence>
<dbReference type="EMBL" id="FMVW01000002">
    <property type="protein sequence ID" value="SCZ29276.1"/>
    <property type="molecule type" value="Genomic_DNA"/>
</dbReference>
<dbReference type="PANTHER" id="PTHR30485:SF2">
    <property type="entry name" value="BLL0597 PROTEIN"/>
    <property type="match status" value="1"/>
</dbReference>
<dbReference type="GO" id="GO:0020037">
    <property type="term" value="F:heme binding"/>
    <property type="evidence" value="ECO:0007669"/>
    <property type="project" value="TreeGrafter"/>
</dbReference>
<comment type="subcellular location">
    <subcellularLocation>
        <location evidence="1">Cell membrane</location>
        <topology evidence="1">Multi-pass membrane protein</topology>
    </subcellularLocation>
</comment>
<dbReference type="Pfam" id="PF01292">
    <property type="entry name" value="Ni_hydr_CYTB"/>
    <property type="match status" value="1"/>
</dbReference>
<dbReference type="GO" id="GO:0005886">
    <property type="term" value="C:plasma membrane"/>
    <property type="evidence" value="ECO:0007669"/>
    <property type="project" value="UniProtKB-SubCell"/>
</dbReference>
<keyword evidence="5 7" id="KW-0472">Membrane</keyword>
<keyword evidence="10" id="KW-1185">Reference proteome</keyword>
<feature type="transmembrane region" description="Helical" evidence="7">
    <location>
        <begin position="71"/>
        <end position="92"/>
    </location>
</feature>
<keyword evidence="4 7" id="KW-1133">Transmembrane helix</keyword>
<evidence type="ECO:0000313" key="10">
    <source>
        <dbReference type="Proteomes" id="UP000199347"/>
    </source>
</evidence>
<protein>
    <submittedName>
        <fullName evidence="9">Cytochrome b</fullName>
    </submittedName>
</protein>
<gene>
    <name evidence="9" type="ORF">SAMN03080610_01109</name>
</gene>
<dbReference type="AlphaFoldDB" id="A0A1G5MVY4"/>
<evidence type="ECO:0000256" key="7">
    <source>
        <dbReference type="SAM" id="Phobius"/>
    </source>
</evidence>
<dbReference type="InterPro" id="IPR051542">
    <property type="entry name" value="Hydrogenase_cytochrome"/>
</dbReference>
<feature type="region of interest" description="Disordered" evidence="6">
    <location>
        <begin position="1"/>
        <end position="28"/>
    </location>
</feature>
<reference evidence="9 10" key="1">
    <citation type="submission" date="2016-10" db="EMBL/GenBank/DDBJ databases">
        <authorList>
            <person name="de Groot N.N."/>
        </authorList>
    </citation>
    <scope>NUCLEOTIDE SEQUENCE [LARGE SCALE GENOMIC DNA]</scope>
    <source>
        <strain evidence="9 10">DSM 2698</strain>
    </source>
</reference>
<evidence type="ECO:0000256" key="1">
    <source>
        <dbReference type="ARBA" id="ARBA00004651"/>
    </source>
</evidence>
<evidence type="ECO:0000256" key="4">
    <source>
        <dbReference type="ARBA" id="ARBA00022989"/>
    </source>
</evidence>
<dbReference type="Proteomes" id="UP000199347">
    <property type="component" value="Unassembled WGS sequence"/>
</dbReference>
<feature type="transmembrane region" description="Helical" evidence="7">
    <location>
        <begin position="46"/>
        <end position="65"/>
    </location>
</feature>
<dbReference type="PANTHER" id="PTHR30485">
    <property type="entry name" value="NI/FE-HYDROGENASE 1 B-TYPE CYTOCHROME SUBUNIT"/>
    <property type="match status" value="1"/>
</dbReference>
<dbReference type="GO" id="GO:0022904">
    <property type="term" value="P:respiratory electron transport chain"/>
    <property type="evidence" value="ECO:0007669"/>
    <property type="project" value="InterPro"/>
</dbReference>
<evidence type="ECO:0000256" key="5">
    <source>
        <dbReference type="ARBA" id="ARBA00023136"/>
    </source>
</evidence>
<dbReference type="InterPro" id="IPR011577">
    <property type="entry name" value="Cyt_b561_bac/Ni-Hgenase"/>
</dbReference>
<evidence type="ECO:0000256" key="2">
    <source>
        <dbReference type="ARBA" id="ARBA00022475"/>
    </source>
</evidence>
<evidence type="ECO:0000313" key="9">
    <source>
        <dbReference type="EMBL" id="SCZ29276.1"/>
    </source>
</evidence>
<dbReference type="RefSeq" id="WP_200170571.1">
    <property type="nucleotide sequence ID" value="NZ_FMVW01000002.1"/>
</dbReference>
<sequence>MSTMSEPGRGSVPRPSGGIPHQDKTSDHAPLQAGEEIRVWDPVVRIFHWALVVAFAAAWGLGKFGPDEMTLHFYAGYTVAALVVIRIVWGFVGSANARFVNFVKGPRKILHYASHFASREPSNCPGHNPLGALFIVGVLIVLAMQIGTGLLADPEDYINAGPLAKYVSIETARQALSWHEPLSTLLLIMVGVHIASIVFYKLYKHEDLITPMFTGRKKGL</sequence>
<dbReference type="InterPro" id="IPR016174">
    <property type="entry name" value="Di-haem_cyt_TM"/>
</dbReference>
<proteinExistence type="predicted"/>
<organism evidence="9 10">
    <name type="scientific">Afifella marina DSM 2698</name>
    <dbReference type="NCBI Taxonomy" id="1120955"/>
    <lineage>
        <taxon>Bacteria</taxon>
        <taxon>Pseudomonadati</taxon>
        <taxon>Pseudomonadota</taxon>
        <taxon>Alphaproteobacteria</taxon>
        <taxon>Hyphomicrobiales</taxon>
        <taxon>Afifellaceae</taxon>
        <taxon>Afifella</taxon>
    </lineage>
</organism>
<feature type="transmembrane region" description="Helical" evidence="7">
    <location>
        <begin position="182"/>
        <end position="203"/>
    </location>
</feature>
<accession>A0A1G5MVY4</accession>
<keyword evidence="3 7" id="KW-0812">Transmembrane</keyword>
<dbReference type="STRING" id="1120955.SAMN03080610_01109"/>
<keyword evidence="2" id="KW-1003">Cell membrane</keyword>
<feature type="compositionally biased region" description="Low complexity" evidence="6">
    <location>
        <begin position="7"/>
        <end position="20"/>
    </location>
</feature>
<evidence type="ECO:0000259" key="8">
    <source>
        <dbReference type="Pfam" id="PF01292"/>
    </source>
</evidence>
<evidence type="ECO:0000256" key="6">
    <source>
        <dbReference type="SAM" id="MobiDB-lite"/>
    </source>
</evidence>
<feature type="domain" description="Cytochrome b561 bacterial/Ni-hydrogenase" evidence="8">
    <location>
        <begin position="39"/>
        <end position="215"/>
    </location>
</feature>
<dbReference type="Gene3D" id="1.20.950.20">
    <property type="entry name" value="Transmembrane di-heme cytochromes, Chain C"/>
    <property type="match status" value="1"/>
</dbReference>